<dbReference type="AlphaFoldDB" id="A0AAT9GL49"/>
<reference evidence="1" key="1">
    <citation type="submission" date="2024-02" db="EMBL/GenBank/DDBJ databases">
        <title>Sediminibacterium planktonica sp. nov. and Sediminibacterium longus sp. nov., isolated from surface lake and river water.</title>
        <authorList>
            <person name="Watanabe K."/>
            <person name="Takemine S."/>
            <person name="Ishii Y."/>
            <person name="Ogata Y."/>
            <person name="Shindo C."/>
            <person name="Suda W."/>
        </authorList>
    </citation>
    <scope>NUCLEOTIDE SEQUENCE</scope>
    <source>
        <strain evidence="1">KACHI17</strain>
    </source>
</reference>
<accession>A0AAT9GL49</accession>
<gene>
    <name evidence="1" type="ORF">KACHI17_20800</name>
</gene>
<organism evidence="1">
    <name type="scientific">Sediminibacterium sp. KACHI17</name>
    <dbReference type="NCBI Taxonomy" id="1751071"/>
    <lineage>
        <taxon>Bacteria</taxon>
        <taxon>Pseudomonadati</taxon>
        <taxon>Bacteroidota</taxon>
        <taxon>Chitinophagia</taxon>
        <taxon>Chitinophagales</taxon>
        <taxon>Chitinophagaceae</taxon>
        <taxon>Sediminibacterium</taxon>
    </lineage>
</organism>
<evidence type="ECO:0008006" key="2">
    <source>
        <dbReference type="Google" id="ProtNLM"/>
    </source>
</evidence>
<name>A0AAT9GL49_9BACT</name>
<proteinExistence type="predicted"/>
<sequence length="88" mass="9941">MHAFDKLKILKMEFITFKTNINSESAVEKIAPLLNTIVGKANWQIDISSSDKKLTAYSQSILNEIEIISAIHKAGFSAISIEDYYLIY</sequence>
<evidence type="ECO:0000313" key="1">
    <source>
        <dbReference type="EMBL" id="BFG71199.1"/>
    </source>
</evidence>
<dbReference type="EMBL" id="AP029612">
    <property type="protein sequence ID" value="BFG71199.1"/>
    <property type="molecule type" value="Genomic_DNA"/>
</dbReference>
<protein>
    <recommendedName>
        <fullName evidence="2">HMA domain-containing protein</fullName>
    </recommendedName>
</protein>